<evidence type="ECO:0000259" key="3">
    <source>
        <dbReference type="Pfam" id="PF00005"/>
    </source>
</evidence>
<dbReference type="PANTHER" id="PTHR43335">
    <property type="entry name" value="ABC TRANSPORTER, ATP-BINDING PROTEIN"/>
    <property type="match status" value="1"/>
</dbReference>
<dbReference type="EMBL" id="AUZX01014861">
    <property type="protein sequence ID" value="EQD30962.1"/>
    <property type="molecule type" value="Genomic_DNA"/>
</dbReference>
<gene>
    <name evidence="4" type="ORF">B1A_20144</name>
</gene>
<dbReference type="GO" id="GO:0016887">
    <property type="term" value="F:ATP hydrolysis activity"/>
    <property type="evidence" value="ECO:0007669"/>
    <property type="project" value="InterPro"/>
</dbReference>
<keyword evidence="2" id="KW-0813">Transport</keyword>
<comment type="caution">
    <text evidence="4">The sequence shown here is derived from an EMBL/GenBank/DDBJ whole genome shotgun (WGS) entry which is preliminary data.</text>
</comment>
<organism evidence="4">
    <name type="scientific">mine drainage metagenome</name>
    <dbReference type="NCBI Taxonomy" id="410659"/>
    <lineage>
        <taxon>unclassified sequences</taxon>
        <taxon>metagenomes</taxon>
        <taxon>ecological metagenomes</taxon>
    </lineage>
</organism>
<dbReference type="InterPro" id="IPR027417">
    <property type="entry name" value="P-loop_NTPase"/>
</dbReference>
<dbReference type="Gene3D" id="3.40.50.300">
    <property type="entry name" value="P-loop containing nucleotide triphosphate hydrolases"/>
    <property type="match status" value="1"/>
</dbReference>
<feature type="domain" description="ABC transporter" evidence="3">
    <location>
        <begin position="17"/>
        <end position="139"/>
    </location>
</feature>
<sequence>PLVIDLRFVAPAGVVPISARIGPGEVLGLLGPSGSGRTALLEAIAGARRHLGEVLVNGRPRYPRQVALAPEEPEQVLFGQTARDAVSGDAGREMLQALGGTHLLDRDWLTLSSGERRRVALAAVLGLDRELLLFDKPTAGLDPEGAAAFWQALRERGRPAAV</sequence>
<feature type="non-terminal residue" evidence="4">
    <location>
        <position position="162"/>
    </location>
</feature>
<dbReference type="InterPro" id="IPR003439">
    <property type="entry name" value="ABC_transporter-like_ATP-bd"/>
</dbReference>
<dbReference type="AlphaFoldDB" id="T0YGI6"/>
<proteinExistence type="inferred from homology"/>
<reference evidence="4" key="1">
    <citation type="submission" date="2013-08" db="EMBL/GenBank/DDBJ databases">
        <authorList>
            <person name="Mendez C."/>
            <person name="Richter M."/>
            <person name="Ferrer M."/>
            <person name="Sanchez J."/>
        </authorList>
    </citation>
    <scope>NUCLEOTIDE SEQUENCE</scope>
</reference>
<comment type="similarity">
    <text evidence="1">Belongs to the ABC transporter superfamily.</text>
</comment>
<dbReference type="Pfam" id="PF00005">
    <property type="entry name" value="ABC_tran"/>
    <property type="match status" value="1"/>
</dbReference>
<dbReference type="GO" id="GO:0005524">
    <property type="term" value="F:ATP binding"/>
    <property type="evidence" value="ECO:0007669"/>
    <property type="project" value="InterPro"/>
</dbReference>
<dbReference type="PANTHER" id="PTHR43335:SF11">
    <property type="entry name" value="ABC TRANSPORTER RELATED"/>
    <property type="match status" value="1"/>
</dbReference>
<evidence type="ECO:0000313" key="4">
    <source>
        <dbReference type="EMBL" id="EQD30962.1"/>
    </source>
</evidence>
<protein>
    <submittedName>
        <fullName evidence="4">ABC transporter-like domain protein</fullName>
    </submittedName>
</protein>
<name>T0YGI6_9ZZZZ</name>
<evidence type="ECO:0000256" key="2">
    <source>
        <dbReference type="ARBA" id="ARBA00022448"/>
    </source>
</evidence>
<accession>T0YGI6</accession>
<reference evidence="4" key="2">
    <citation type="journal article" date="2014" name="ISME J.">
        <title>Microbial stratification in low pH oxic and suboxic macroscopic growths along an acid mine drainage.</title>
        <authorList>
            <person name="Mendez-Garcia C."/>
            <person name="Mesa V."/>
            <person name="Sprenger R.R."/>
            <person name="Richter M."/>
            <person name="Diez M.S."/>
            <person name="Solano J."/>
            <person name="Bargiela R."/>
            <person name="Golyshina O.V."/>
            <person name="Manteca A."/>
            <person name="Ramos J.L."/>
            <person name="Gallego J.R."/>
            <person name="Llorente I."/>
            <person name="Martins Dos Santos V.A."/>
            <person name="Jensen O.N."/>
            <person name="Pelaez A.I."/>
            <person name="Sanchez J."/>
            <person name="Ferrer M."/>
        </authorList>
    </citation>
    <scope>NUCLEOTIDE SEQUENCE</scope>
</reference>
<dbReference type="SUPFAM" id="SSF52540">
    <property type="entry name" value="P-loop containing nucleoside triphosphate hydrolases"/>
    <property type="match status" value="1"/>
</dbReference>
<evidence type="ECO:0000256" key="1">
    <source>
        <dbReference type="ARBA" id="ARBA00005417"/>
    </source>
</evidence>
<feature type="non-terminal residue" evidence="4">
    <location>
        <position position="1"/>
    </location>
</feature>